<keyword evidence="2" id="KW-1185">Reference proteome</keyword>
<dbReference type="AlphaFoldDB" id="A0A4Y9SQF4"/>
<proteinExistence type="predicted"/>
<evidence type="ECO:0000313" key="1">
    <source>
        <dbReference type="EMBL" id="TFW26533.1"/>
    </source>
</evidence>
<evidence type="ECO:0000313" key="2">
    <source>
        <dbReference type="Proteomes" id="UP000297729"/>
    </source>
</evidence>
<name>A0A4Y9SQF4_9BURK</name>
<dbReference type="EMBL" id="SPVG01000078">
    <property type="protein sequence ID" value="TFW26533.1"/>
    <property type="molecule type" value="Genomic_DNA"/>
</dbReference>
<dbReference type="OrthoDB" id="8455264at2"/>
<comment type="caution">
    <text evidence="1">The sequence shown here is derived from an EMBL/GenBank/DDBJ whole genome shotgun (WGS) entry which is preliminary data.</text>
</comment>
<accession>A0A4Y9SQF4</accession>
<dbReference type="RefSeq" id="WP_135201136.1">
    <property type="nucleotide sequence ID" value="NZ_SPVG01000078.1"/>
</dbReference>
<sequence length="133" mass="14628">MTTPDKIPHGTAAWFEMVGQVMMQAALDARLTADINVSLVEHYTDGDQGLRFEIRNGEPSYTASVDKDERGDITVAVTAAASRQLNTRYSDDPEYGSLMAHLADIGELSVTGDLSRLGSWFAVVHDRIVDRTR</sequence>
<gene>
    <name evidence="1" type="ORF">E4L98_08525</name>
</gene>
<reference evidence="1 2" key="1">
    <citation type="submission" date="2019-03" db="EMBL/GenBank/DDBJ databases">
        <title>Draft Genome Sequence of Duganella callidus sp. nov., a Novel Duganella Species Isolated from Cultivated Soil.</title>
        <authorList>
            <person name="Raths R."/>
            <person name="Peta V."/>
            <person name="Bucking H."/>
        </authorList>
    </citation>
    <scope>NUCLEOTIDE SEQUENCE [LARGE SCALE GENOMIC DNA]</scope>
    <source>
        <strain evidence="1 2">DN04</strain>
    </source>
</reference>
<evidence type="ECO:0008006" key="3">
    <source>
        <dbReference type="Google" id="ProtNLM"/>
    </source>
</evidence>
<dbReference type="Proteomes" id="UP000297729">
    <property type="component" value="Unassembled WGS sequence"/>
</dbReference>
<organism evidence="1 2">
    <name type="scientific">Duganella callida</name>
    <dbReference type="NCBI Taxonomy" id="2561932"/>
    <lineage>
        <taxon>Bacteria</taxon>
        <taxon>Pseudomonadati</taxon>
        <taxon>Pseudomonadota</taxon>
        <taxon>Betaproteobacteria</taxon>
        <taxon>Burkholderiales</taxon>
        <taxon>Oxalobacteraceae</taxon>
        <taxon>Telluria group</taxon>
        <taxon>Duganella</taxon>
    </lineage>
</organism>
<protein>
    <recommendedName>
        <fullName evidence="3">SCP2 domain-containing protein</fullName>
    </recommendedName>
</protein>